<feature type="region of interest" description="Disordered" evidence="1">
    <location>
        <begin position="34"/>
        <end position="147"/>
    </location>
</feature>
<feature type="compositionally biased region" description="Pro residues" evidence="1">
    <location>
        <begin position="76"/>
        <end position="95"/>
    </location>
</feature>
<accession>A0AAX6T3I1</accession>
<feature type="compositionally biased region" description="Basic and acidic residues" evidence="1">
    <location>
        <begin position="117"/>
        <end position="127"/>
    </location>
</feature>
<evidence type="ECO:0000256" key="1">
    <source>
        <dbReference type="SAM" id="MobiDB-lite"/>
    </source>
</evidence>
<organism evidence="2 3">
    <name type="scientific">Heterocephalus glaber</name>
    <name type="common">Naked mole rat</name>
    <dbReference type="NCBI Taxonomy" id="10181"/>
    <lineage>
        <taxon>Eukaryota</taxon>
        <taxon>Metazoa</taxon>
        <taxon>Chordata</taxon>
        <taxon>Craniata</taxon>
        <taxon>Vertebrata</taxon>
        <taxon>Euteleostomi</taxon>
        <taxon>Mammalia</taxon>
        <taxon>Eutheria</taxon>
        <taxon>Euarchontoglires</taxon>
        <taxon>Glires</taxon>
        <taxon>Rodentia</taxon>
        <taxon>Hystricomorpha</taxon>
        <taxon>Bathyergidae</taxon>
        <taxon>Heterocephalus</taxon>
    </lineage>
</organism>
<feature type="region of interest" description="Disordered" evidence="1">
    <location>
        <begin position="162"/>
        <end position="196"/>
    </location>
</feature>
<dbReference type="AlphaFoldDB" id="A0AAX6T3I1"/>
<feature type="compositionally biased region" description="Low complexity" evidence="1">
    <location>
        <begin position="96"/>
        <end position="111"/>
    </location>
</feature>
<evidence type="ECO:0000313" key="2">
    <source>
        <dbReference type="Proteomes" id="UP000694906"/>
    </source>
</evidence>
<protein>
    <submittedName>
        <fullName evidence="3">Uncharacterized protein LOC106009684</fullName>
    </submittedName>
</protein>
<dbReference type="GeneID" id="106009684"/>
<feature type="compositionally biased region" description="Basic residues" evidence="1">
    <location>
        <begin position="167"/>
        <end position="179"/>
    </location>
</feature>
<dbReference type="RefSeq" id="XP_021116521.1">
    <property type="nucleotide sequence ID" value="XM_021260862.1"/>
</dbReference>
<reference evidence="3" key="1">
    <citation type="submission" date="2025-08" db="UniProtKB">
        <authorList>
            <consortium name="RefSeq"/>
        </authorList>
    </citation>
    <scope>IDENTIFICATION</scope>
</reference>
<name>A0AAX6T3I1_HETGA</name>
<evidence type="ECO:0000313" key="3">
    <source>
        <dbReference type="RefSeq" id="XP_021116521.1"/>
    </source>
</evidence>
<feature type="compositionally biased region" description="Gly residues" evidence="1">
    <location>
        <begin position="136"/>
        <end position="147"/>
    </location>
</feature>
<keyword evidence="2" id="KW-1185">Reference proteome</keyword>
<sequence>MLAQTSAGAIGTGPALFKPARLNQLVRDLLQTPVSPRAGPISRPRGWLCAPRSPTLGQPSSRPPGTPRPGRRGPPPRHCAPGAPAGPPRSLPPHPGLGRPKLASPPRNGAAPAGGGERARARGERTSKLGRAAPAAGGGGPVAGWGWGGETSRFVSVSSFRSYQKAAHPHPHKKNKRVGKSQPHAGPPPARGPASLPLAARLGVSSPRVLHPLDRGLAGKRIEERTRLPCLDQDQQGMPTQEEKADSLDLLTAASTPGNNSAHSTSCTHHTQSWNVNPNNFAQRYQQEHGVLDIWTQKMIMSCCGRQSSCLLGGPPHLIHRIPPDSTTGH</sequence>
<proteinExistence type="predicted"/>
<gene>
    <name evidence="3" type="primary">LOC106009684</name>
</gene>
<dbReference type="Proteomes" id="UP000694906">
    <property type="component" value="Unplaced"/>
</dbReference>